<comment type="caution">
    <text evidence="1">The sequence shown here is derived from an EMBL/GenBank/DDBJ whole genome shotgun (WGS) entry which is preliminary data.</text>
</comment>
<accession>A0A2H0RIZ6</accession>
<organism evidence="1 2">
    <name type="scientific">Candidatus Vogelbacteria bacterium CG10_big_fil_rev_8_21_14_0_10_49_38</name>
    <dbReference type="NCBI Taxonomy" id="1975043"/>
    <lineage>
        <taxon>Bacteria</taxon>
        <taxon>Candidatus Vogeliibacteriota</taxon>
    </lineage>
</organism>
<gene>
    <name evidence="1" type="ORF">COV08_00560</name>
</gene>
<dbReference type="AlphaFoldDB" id="A0A2H0RIZ6"/>
<protein>
    <submittedName>
        <fullName evidence="1">Uncharacterized protein</fullName>
    </submittedName>
</protein>
<evidence type="ECO:0000313" key="2">
    <source>
        <dbReference type="Proteomes" id="UP000230431"/>
    </source>
</evidence>
<proteinExistence type="predicted"/>
<dbReference type="EMBL" id="PCYK01000003">
    <property type="protein sequence ID" value="PIR46410.1"/>
    <property type="molecule type" value="Genomic_DNA"/>
</dbReference>
<name>A0A2H0RIZ6_9BACT</name>
<dbReference type="Proteomes" id="UP000230431">
    <property type="component" value="Unassembled WGS sequence"/>
</dbReference>
<sequence length="234" mass="27902">MFEAYVASGDDLKAIENALEFVFKEETDFIFKDRKKILDVTIISYDSKYLYLWSRDNSRYQLNKLPHDLEIKDFYHQGWTARLQPSGLGEFLPEQYQGDRFNKPKISGGLLTPFLALQKKKKKSHNPYVSYESYLATIIHEFSHVYYDSYRPWWYSDREDNLKIMRSAKRLYLGGLLEEKLPLWFPTPDYVSELFAFCGEYALAAEFWPEHKKTLDQYYGEMITELIKQEQEKI</sequence>
<evidence type="ECO:0000313" key="1">
    <source>
        <dbReference type="EMBL" id="PIR46410.1"/>
    </source>
</evidence>
<reference evidence="1 2" key="1">
    <citation type="submission" date="2017-09" db="EMBL/GenBank/DDBJ databases">
        <title>Depth-based differentiation of microbial function through sediment-hosted aquifers and enrichment of novel symbionts in the deep terrestrial subsurface.</title>
        <authorList>
            <person name="Probst A.J."/>
            <person name="Ladd B."/>
            <person name="Jarett J.K."/>
            <person name="Geller-Mcgrath D.E."/>
            <person name="Sieber C.M."/>
            <person name="Emerson J.B."/>
            <person name="Anantharaman K."/>
            <person name="Thomas B.C."/>
            <person name="Malmstrom R."/>
            <person name="Stieglmeier M."/>
            <person name="Klingl A."/>
            <person name="Woyke T."/>
            <person name="Ryan C.M."/>
            <person name="Banfield J.F."/>
        </authorList>
    </citation>
    <scope>NUCLEOTIDE SEQUENCE [LARGE SCALE GENOMIC DNA]</scope>
    <source>
        <strain evidence="1">CG10_big_fil_rev_8_21_14_0_10_49_38</strain>
    </source>
</reference>